<accession>A0A6B0Y260</accession>
<dbReference type="InterPro" id="IPR043519">
    <property type="entry name" value="NT_sf"/>
</dbReference>
<reference evidence="1" key="1">
    <citation type="submission" date="2019-09" db="EMBL/GenBank/DDBJ databases">
        <title>Characterisation of the sponge microbiome using genome-centric metagenomics.</title>
        <authorList>
            <person name="Engelberts J.P."/>
            <person name="Robbins S.J."/>
            <person name="De Goeij J.M."/>
            <person name="Aranda M."/>
            <person name="Bell S.C."/>
            <person name="Webster N.S."/>
        </authorList>
    </citation>
    <scope>NUCLEOTIDE SEQUENCE</scope>
    <source>
        <strain evidence="1">SB0664_bin_43</strain>
    </source>
</reference>
<dbReference type="EMBL" id="VXRY01000511">
    <property type="protein sequence ID" value="MXY34871.1"/>
    <property type="molecule type" value="Genomic_DNA"/>
</dbReference>
<keyword evidence="1" id="KW-0489">Methyltransferase</keyword>
<protein>
    <submittedName>
        <fullName evidence="1">N-6 DNA methylase</fullName>
    </submittedName>
</protein>
<proteinExistence type="predicted"/>
<gene>
    <name evidence="1" type="ORF">F4Y60_12460</name>
</gene>
<keyword evidence="1" id="KW-0808">Transferase</keyword>
<dbReference type="AlphaFoldDB" id="A0A6B0Y260"/>
<dbReference type="GO" id="GO:0008168">
    <property type="term" value="F:methyltransferase activity"/>
    <property type="evidence" value="ECO:0007669"/>
    <property type="project" value="UniProtKB-KW"/>
</dbReference>
<dbReference type="SUPFAM" id="SSF53335">
    <property type="entry name" value="S-adenosyl-L-methionine-dependent methyltransferases"/>
    <property type="match status" value="1"/>
</dbReference>
<dbReference type="GO" id="GO:0032259">
    <property type="term" value="P:methylation"/>
    <property type="evidence" value="ECO:0007669"/>
    <property type="project" value="UniProtKB-KW"/>
</dbReference>
<dbReference type="InterPro" id="IPR029063">
    <property type="entry name" value="SAM-dependent_MTases_sf"/>
</dbReference>
<organism evidence="1">
    <name type="scientific">Boseongicola sp. SB0664_bin_43</name>
    <dbReference type="NCBI Taxonomy" id="2604844"/>
    <lineage>
        <taxon>Bacteria</taxon>
        <taxon>Pseudomonadati</taxon>
        <taxon>Pseudomonadota</taxon>
        <taxon>Alphaproteobacteria</taxon>
        <taxon>Rhodobacterales</taxon>
        <taxon>Paracoccaceae</taxon>
        <taxon>Boseongicola</taxon>
    </lineage>
</organism>
<dbReference type="SUPFAM" id="SSF81301">
    <property type="entry name" value="Nucleotidyltransferase"/>
    <property type="match status" value="1"/>
</dbReference>
<comment type="caution">
    <text evidence="1">The sequence shown here is derived from an EMBL/GenBank/DDBJ whole genome shotgun (WGS) entry which is preliminary data.</text>
</comment>
<sequence length="132" mass="14814">MALNRPIDFTSDQRKALISQFSGHLPNRESRMYGSQVRGTSRQDFDLDMAVFAAPYQDEPRFCISATLDVIRAHNHLLTPSRYVGAAVTEDDDVPFERRFAELRGTLEVQFAKADELSPKIRERLGGVGAQG</sequence>
<evidence type="ECO:0000313" key="1">
    <source>
        <dbReference type="EMBL" id="MXY34871.1"/>
    </source>
</evidence>
<name>A0A6B0Y260_9RHOB</name>